<dbReference type="RefSeq" id="WP_310339381.1">
    <property type="nucleotide sequence ID" value="NZ_JAVDXO010000001.1"/>
</dbReference>
<evidence type="ECO:0000313" key="2">
    <source>
        <dbReference type="Proteomes" id="UP001268089"/>
    </source>
</evidence>
<dbReference type="InterPro" id="IPR029058">
    <property type="entry name" value="AB_hydrolase_fold"/>
</dbReference>
<accession>A0ABU1ZIG3</accession>
<comment type="caution">
    <text evidence="1">The sequence shown here is derived from an EMBL/GenBank/DDBJ whole genome shotgun (WGS) entry which is preliminary data.</text>
</comment>
<dbReference type="Proteomes" id="UP001268089">
    <property type="component" value="Unassembled WGS sequence"/>
</dbReference>
<dbReference type="SUPFAM" id="SSF53474">
    <property type="entry name" value="alpha/beta-Hydrolases"/>
    <property type="match status" value="1"/>
</dbReference>
<keyword evidence="2" id="KW-1185">Reference proteome</keyword>
<name>A0ABU1ZIG3_9BURK</name>
<proteinExistence type="predicted"/>
<protein>
    <recommendedName>
        <fullName evidence="3">Peptidase S9 prolyl oligopeptidase catalytic domain-containing protein</fullName>
    </recommendedName>
</protein>
<sequence>MALLWALAGGACLAQSDNEVFLFDDVLRPKTISQVECLALPHAVWVAPRWVEAGFLGRKVDRSAQGCIRYFPSAKAQGAQTAVFFIHGDVMGLEDHPDQNREVYEKTGSYKAQIAQADRTAKDIGLPVIRIARPGVYGSTGMSHVRERRLPMEAYLVNAAITTIKERYGYHRILLTGLSGGGGLVGAALTLGRTDTDCAVVGSGAVSMKTRARLLASKEALRGLDQTGQLLSDVYDPIDHVNGVLPDSRRRIFVLGDPRDRSVAFESQQEFQQRLLSVGIPATLLTAEAKDAMHHRTAPEAQRVAAWCLAGVSDADIQNRLNAGP</sequence>
<evidence type="ECO:0008006" key="3">
    <source>
        <dbReference type="Google" id="ProtNLM"/>
    </source>
</evidence>
<organism evidence="1 2">
    <name type="scientific">Rhodoferax saidenbachensis</name>
    <dbReference type="NCBI Taxonomy" id="1484693"/>
    <lineage>
        <taxon>Bacteria</taxon>
        <taxon>Pseudomonadati</taxon>
        <taxon>Pseudomonadota</taxon>
        <taxon>Betaproteobacteria</taxon>
        <taxon>Burkholderiales</taxon>
        <taxon>Comamonadaceae</taxon>
        <taxon>Rhodoferax</taxon>
    </lineage>
</organism>
<reference evidence="1 2" key="1">
    <citation type="submission" date="2023-07" db="EMBL/GenBank/DDBJ databases">
        <title>Sorghum-associated microbial communities from plants grown in Nebraska, USA.</title>
        <authorList>
            <person name="Schachtman D."/>
        </authorList>
    </citation>
    <scope>NUCLEOTIDE SEQUENCE [LARGE SCALE GENOMIC DNA]</scope>
    <source>
        <strain evidence="1 2">BE308</strain>
    </source>
</reference>
<evidence type="ECO:0000313" key="1">
    <source>
        <dbReference type="EMBL" id="MDR7305330.1"/>
    </source>
</evidence>
<dbReference type="EMBL" id="JAVDXO010000001">
    <property type="protein sequence ID" value="MDR7305330.1"/>
    <property type="molecule type" value="Genomic_DNA"/>
</dbReference>
<dbReference type="Gene3D" id="3.40.50.1820">
    <property type="entry name" value="alpha/beta hydrolase"/>
    <property type="match status" value="1"/>
</dbReference>
<gene>
    <name evidence="1" type="ORF">J2X15_000596</name>
</gene>